<dbReference type="InterPro" id="IPR024645">
    <property type="entry name" value="Mitochondr_Som1"/>
</dbReference>
<dbReference type="AlphaFoldDB" id="A0A2A9NQA8"/>
<evidence type="ECO:0000313" key="2">
    <source>
        <dbReference type="Proteomes" id="UP000242287"/>
    </source>
</evidence>
<organism evidence="1 2">
    <name type="scientific">Amanita thiersii Skay4041</name>
    <dbReference type="NCBI Taxonomy" id="703135"/>
    <lineage>
        <taxon>Eukaryota</taxon>
        <taxon>Fungi</taxon>
        <taxon>Dikarya</taxon>
        <taxon>Basidiomycota</taxon>
        <taxon>Agaricomycotina</taxon>
        <taxon>Agaricomycetes</taxon>
        <taxon>Agaricomycetidae</taxon>
        <taxon>Agaricales</taxon>
        <taxon>Pluteineae</taxon>
        <taxon>Amanitaceae</taxon>
        <taxon>Amanita</taxon>
    </lineage>
</organism>
<protein>
    <submittedName>
        <fullName evidence="1">Uncharacterized protein</fullName>
    </submittedName>
</protein>
<dbReference type="Proteomes" id="UP000242287">
    <property type="component" value="Unassembled WGS sequence"/>
</dbReference>
<proteinExistence type="predicted"/>
<name>A0A2A9NQA8_9AGAR</name>
<accession>A0A2A9NQA8</accession>
<evidence type="ECO:0000313" key="1">
    <source>
        <dbReference type="EMBL" id="PFH50501.1"/>
    </source>
</evidence>
<gene>
    <name evidence="1" type="ORF">AMATHDRAFT_144894</name>
</gene>
<reference evidence="1 2" key="1">
    <citation type="submission" date="2014-02" db="EMBL/GenBank/DDBJ databases">
        <title>Transposable element dynamics among asymbiotic and ectomycorrhizal Amanita fungi.</title>
        <authorList>
            <consortium name="DOE Joint Genome Institute"/>
            <person name="Hess J."/>
            <person name="Skrede I."/>
            <person name="Wolfe B."/>
            <person name="LaButti K."/>
            <person name="Ohm R.A."/>
            <person name="Grigoriev I.V."/>
            <person name="Pringle A."/>
        </authorList>
    </citation>
    <scope>NUCLEOTIDE SEQUENCE [LARGE SCALE GENOMIC DNA]</scope>
    <source>
        <strain evidence="1 2">SKay4041</strain>
    </source>
</reference>
<dbReference type="GO" id="GO:0042720">
    <property type="term" value="C:mitochondrial inner membrane peptidase complex"/>
    <property type="evidence" value="ECO:0007669"/>
    <property type="project" value="InterPro"/>
</dbReference>
<dbReference type="OrthoDB" id="3983163at2759"/>
<sequence length="90" mass="10240">SMSNPPADRRRERCRIAEIVQYVCNMEGGTPTSEVVCFPVPRLFRLCPGQPAVEVTTLADINMATGEVEFSTESKQYRIKGKSWQQINRY</sequence>
<dbReference type="Pfam" id="PF11093">
    <property type="entry name" value="Mitochondr_Som1"/>
    <property type="match status" value="1"/>
</dbReference>
<dbReference type="EMBL" id="KZ302002">
    <property type="protein sequence ID" value="PFH50501.1"/>
    <property type="molecule type" value="Genomic_DNA"/>
</dbReference>
<keyword evidence="2" id="KW-1185">Reference proteome</keyword>
<feature type="non-terminal residue" evidence="1">
    <location>
        <position position="1"/>
    </location>
</feature>